<dbReference type="EMBL" id="UYWY01021820">
    <property type="protein sequence ID" value="VDM44955.1"/>
    <property type="molecule type" value="Genomic_DNA"/>
</dbReference>
<feature type="region of interest" description="Disordered" evidence="1">
    <location>
        <begin position="286"/>
        <end position="315"/>
    </location>
</feature>
<accession>A0A183UYR4</accession>
<gene>
    <name evidence="2" type="ORF">TCNE_LOCUS13634</name>
</gene>
<protein>
    <submittedName>
        <fullName evidence="4">BRCT domain-containing protein</fullName>
    </submittedName>
</protein>
<proteinExistence type="predicted"/>
<reference evidence="4" key="1">
    <citation type="submission" date="2016-06" db="UniProtKB">
        <authorList>
            <consortium name="WormBaseParasite"/>
        </authorList>
    </citation>
    <scope>IDENTIFICATION</scope>
</reference>
<feature type="region of interest" description="Disordered" evidence="1">
    <location>
        <begin position="698"/>
        <end position="721"/>
    </location>
</feature>
<evidence type="ECO:0000313" key="2">
    <source>
        <dbReference type="EMBL" id="VDM44955.1"/>
    </source>
</evidence>
<feature type="compositionally biased region" description="Basic and acidic residues" evidence="1">
    <location>
        <begin position="299"/>
        <end position="315"/>
    </location>
</feature>
<dbReference type="AlphaFoldDB" id="A0A183UYR4"/>
<reference evidence="2 3" key="2">
    <citation type="submission" date="2018-11" db="EMBL/GenBank/DDBJ databases">
        <authorList>
            <consortium name="Pathogen Informatics"/>
        </authorList>
    </citation>
    <scope>NUCLEOTIDE SEQUENCE [LARGE SCALE GENOMIC DNA]</scope>
</reference>
<name>A0A183UYR4_TOXCA</name>
<feature type="compositionally biased region" description="Basic and acidic residues" evidence="1">
    <location>
        <begin position="216"/>
        <end position="226"/>
    </location>
</feature>
<organism evidence="3 4">
    <name type="scientific">Toxocara canis</name>
    <name type="common">Canine roundworm</name>
    <dbReference type="NCBI Taxonomy" id="6265"/>
    <lineage>
        <taxon>Eukaryota</taxon>
        <taxon>Metazoa</taxon>
        <taxon>Ecdysozoa</taxon>
        <taxon>Nematoda</taxon>
        <taxon>Chromadorea</taxon>
        <taxon>Rhabditida</taxon>
        <taxon>Spirurina</taxon>
        <taxon>Ascaridomorpha</taxon>
        <taxon>Ascaridoidea</taxon>
        <taxon>Toxocaridae</taxon>
        <taxon>Toxocara</taxon>
    </lineage>
</organism>
<feature type="compositionally biased region" description="Basic and acidic residues" evidence="1">
    <location>
        <begin position="698"/>
        <end position="711"/>
    </location>
</feature>
<keyword evidence="3" id="KW-1185">Reference proteome</keyword>
<feature type="region of interest" description="Disordered" evidence="1">
    <location>
        <begin position="216"/>
        <end position="244"/>
    </location>
</feature>
<sequence>MTAINLGASLRYFSPKYLIFVAHLDIASEVHDLSSEEKLFGKSHWLGGKDDVVASSSTTEARQTSATPPKEQAEVAAVAEMGMKGSGSESAVITPAAPQPVEEDSGDLKCGVVAEEEFRYREHDVDAEEPQDIALHCVMAEESKAEVAAVAEMGVKGSGCESAVITPVVPQPVEEDSGDLKCGVVAEEFRFREHDVDVGEPQDTALHCVMAEEPKRASAEVMESQRKAGMRSKSVGAEQERKYDRDRPGYLVKAAEVHDLSSVEMFVKARSVNDKDEVLASPFAAEARQTSCTSGEGQDQDRGDGTDGSGHEGKLDEFYGRNVEEVIVSHAVRTLNDVLYQLLFASSKGTKCSKSAGYYPDNAMVDRPLQGQECRESVGDCVDDKSFSWERPCGTGAKELSLSDLVGGAYAFLDDWVQYDRGSAVDAFSESFASNQARGCGAKRMSTADLQSTESRTPTGVADTSLVLTESFLSSCCPESRHGDDVSPKRVSNASTEMHISKSSQEIVRSCQEVAVFAAGVSKDDMAFKAEVSNNEVSEQVMEFSDEEMLEVAKGGAENMEIRKGDRVIEQPVEEDANVPPAMKFEQTAQESPKQSLPENYQEKEKLVADTAGAIERLSKCKQTTSESSVQLTAEKAARRFDMAKSPAAGPSSLSLSFRKHCTSQLSKEKDTAAYSGVSSLAINPRSRFPEKKVDVKTFTKQRDREEEMHGPRVFARSRSEPRLSKKIERFTTPKGPKSHLCMAVTDRKDKAGAEDIPRYGPHKYIPAFVDTMHMSDTQYFDAVKKGLVHPVTAFRMDGKVTSTTQKKP</sequence>
<dbReference type="WBParaSite" id="TCNE_0001363401-mRNA-1">
    <property type="protein sequence ID" value="TCNE_0001363401-mRNA-1"/>
    <property type="gene ID" value="TCNE_0001363401"/>
</dbReference>
<dbReference type="Proteomes" id="UP000050794">
    <property type="component" value="Unassembled WGS sequence"/>
</dbReference>
<evidence type="ECO:0000313" key="4">
    <source>
        <dbReference type="WBParaSite" id="TCNE_0001363401-mRNA-1"/>
    </source>
</evidence>
<evidence type="ECO:0000256" key="1">
    <source>
        <dbReference type="SAM" id="MobiDB-lite"/>
    </source>
</evidence>
<evidence type="ECO:0000313" key="3">
    <source>
        <dbReference type="Proteomes" id="UP000050794"/>
    </source>
</evidence>